<dbReference type="HOGENOM" id="CLU_025427_0_2_11"/>
<evidence type="ECO:0000256" key="12">
    <source>
        <dbReference type="ARBA" id="ARBA00023152"/>
    </source>
</evidence>
<keyword evidence="8 13" id="KW-0808">Transferase</keyword>
<dbReference type="Gene3D" id="3.40.50.1260">
    <property type="entry name" value="Phosphoglycerate kinase, N-terminal domain"/>
    <property type="match status" value="2"/>
</dbReference>
<reference evidence="18" key="1">
    <citation type="submission" date="2012-10" db="EMBL/GenBank/DDBJ databases">
        <title>The complete genome sequence of Streptomyces collinus Tu 365.</title>
        <authorList>
            <person name="Ruckert C."/>
            <person name="Szczepanowski R."/>
            <person name="Goesmann A."/>
            <person name="Pross E.K."/>
            <person name="Musiol E.M."/>
            <person name="Blin K."/>
            <person name="Wohlleben W."/>
            <person name="Puhler A."/>
            <person name="Weber T."/>
            <person name="Kalinowski J."/>
        </authorList>
    </citation>
    <scope>NUCLEOTIDE SEQUENCE [LARGE SCALE GENOMIC DNA]</scope>
    <source>
        <strain evidence="18">DSM 40733 / Tue 365</strain>
    </source>
</reference>
<feature type="binding site" evidence="14">
    <location>
        <position position="119"/>
    </location>
    <ligand>
        <name>(2R)-3-phosphoglycerate</name>
        <dbReference type="ChEBI" id="CHEBI:58272"/>
    </ligand>
</feature>
<evidence type="ECO:0000256" key="9">
    <source>
        <dbReference type="ARBA" id="ARBA00022741"/>
    </source>
</evidence>
<feature type="binding site" evidence="13">
    <location>
        <position position="37"/>
    </location>
    <ligand>
        <name>substrate</name>
    </ligand>
</feature>
<dbReference type="EMBL" id="CP006259">
    <property type="protein sequence ID" value="AGS68849.1"/>
    <property type="molecule type" value="Genomic_DNA"/>
</dbReference>
<feature type="binding site" evidence="13">
    <location>
        <position position="119"/>
    </location>
    <ligand>
        <name>substrate</name>
    </ligand>
</feature>
<dbReference type="GO" id="GO:0043531">
    <property type="term" value="F:ADP binding"/>
    <property type="evidence" value="ECO:0007669"/>
    <property type="project" value="TreeGrafter"/>
</dbReference>
<dbReference type="InterPro" id="IPR015824">
    <property type="entry name" value="Phosphoglycerate_kinase_N"/>
</dbReference>
<dbReference type="GO" id="GO:0005829">
    <property type="term" value="C:cytosol"/>
    <property type="evidence" value="ECO:0007669"/>
    <property type="project" value="TreeGrafter"/>
</dbReference>
<dbReference type="InterPro" id="IPR036043">
    <property type="entry name" value="Phosphoglycerate_kinase_sf"/>
</dbReference>
<sequence length="403" mass="42315">MKTIDELLSAGVDGKRVFVRADLNVPLADGVITDDGRIRAVLPTVKALAEAGAKVVVASHLGRPKGAPDPAFSLLPAAERLGELLGAPVAFAQDTVGPAAHDAVNGLQPGQVAVIENLRFNAGETAKDDTERGEFADRLAALADVYVGDGFGAVHRKHASVYDLPARLPHYAGYLIATEVGVLKKLTDDVKRPYVVALGGAKVSDKLAVIDQLLGKADRLLIGGGMAYTFLKAKGYEVGISLLQEDQVPAVTEYLERAEKQGVELLLPVDVVVSREFPDLKTKAPTENTVVDADKIPADQEGLDIGPRTRELYASKLADAETVFWNGPMGVFEHPDYAEGTKAVAQALVDSNGFSVVGGGDSAAAVRTLGFDEKAFGHISTGGGASLEYLEGKTLPGLAALED</sequence>
<keyword evidence="12 13" id="KW-0324">Glycolysis</keyword>
<dbReference type="RefSeq" id="WP_020939323.1">
    <property type="nucleotide sequence ID" value="NC_021985.1"/>
</dbReference>
<evidence type="ECO:0000256" key="7">
    <source>
        <dbReference type="ARBA" id="ARBA00022490"/>
    </source>
</evidence>
<dbReference type="GO" id="GO:0006096">
    <property type="term" value="P:glycolytic process"/>
    <property type="evidence" value="ECO:0007669"/>
    <property type="project" value="UniProtKB-UniRule"/>
</dbReference>
<evidence type="ECO:0000256" key="5">
    <source>
        <dbReference type="ARBA" id="ARBA00013061"/>
    </source>
</evidence>
<dbReference type="SUPFAM" id="SSF53748">
    <property type="entry name" value="Phosphoglycerate kinase"/>
    <property type="match status" value="1"/>
</dbReference>
<dbReference type="PANTHER" id="PTHR11406">
    <property type="entry name" value="PHOSPHOGLYCERATE KINASE"/>
    <property type="match status" value="1"/>
</dbReference>
<keyword evidence="9 13" id="KW-0547">Nucleotide-binding</keyword>
<comment type="subcellular location">
    <subcellularLocation>
        <location evidence="13">Cytoplasm</location>
    </subcellularLocation>
</comment>
<dbReference type="eggNOG" id="COG0126">
    <property type="taxonomic scope" value="Bacteria"/>
</dbReference>
<evidence type="ECO:0000256" key="11">
    <source>
        <dbReference type="ARBA" id="ARBA00022840"/>
    </source>
</evidence>
<dbReference type="KEGG" id="sci:B446_10130"/>
<evidence type="ECO:0000256" key="3">
    <source>
        <dbReference type="ARBA" id="ARBA00008982"/>
    </source>
</evidence>
<feature type="binding site" evidence="13">
    <location>
        <position position="302"/>
    </location>
    <ligand>
        <name>ATP</name>
        <dbReference type="ChEBI" id="CHEBI:30616"/>
    </ligand>
</feature>
<evidence type="ECO:0000256" key="15">
    <source>
        <dbReference type="PIRSR" id="PIRSR000724-2"/>
    </source>
</evidence>
<accession>S5V0Z8</accession>
<dbReference type="PIRSF" id="PIRSF000724">
    <property type="entry name" value="Pgk"/>
    <property type="match status" value="1"/>
</dbReference>
<feature type="binding site" evidence="14">
    <location>
        <position position="37"/>
    </location>
    <ligand>
        <name>(2R)-3-phosphoglycerate</name>
        <dbReference type="ChEBI" id="CHEBI:58272"/>
    </ligand>
</feature>
<feature type="binding site" evidence="13 14">
    <location>
        <begin position="60"/>
        <end position="63"/>
    </location>
    <ligand>
        <name>substrate</name>
    </ligand>
</feature>
<keyword evidence="7 13" id="KW-0963">Cytoplasm</keyword>
<dbReference type="PANTHER" id="PTHR11406:SF23">
    <property type="entry name" value="PHOSPHOGLYCERATE KINASE 1, CHLOROPLASTIC-RELATED"/>
    <property type="match status" value="1"/>
</dbReference>
<comment type="catalytic activity">
    <reaction evidence="1 13 16">
        <text>(2R)-3-phosphoglycerate + ATP = (2R)-3-phospho-glyceroyl phosphate + ADP</text>
        <dbReference type="Rhea" id="RHEA:14801"/>
        <dbReference type="ChEBI" id="CHEBI:30616"/>
        <dbReference type="ChEBI" id="CHEBI:57604"/>
        <dbReference type="ChEBI" id="CHEBI:58272"/>
        <dbReference type="ChEBI" id="CHEBI:456216"/>
        <dbReference type="EC" id="2.7.2.3"/>
    </reaction>
</comment>
<dbReference type="AlphaFoldDB" id="S5V0Z8"/>
<proteinExistence type="inferred from homology"/>
<gene>
    <name evidence="13 17" type="primary">pgk</name>
    <name evidence="17" type="ORF">B446_10130</name>
</gene>
<feature type="binding site" evidence="13 14">
    <location>
        <begin position="22"/>
        <end position="24"/>
    </location>
    <ligand>
        <name>substrate</name>
    </ligand>
</feature>
<evidence type="ECO:0000256" key="8">
    <source>
        <dbReference type="ARBA" id="ARBA00022679"/>
    </source>
</evidence>
<evidence type="ECO:0000256" key="14">
    <source>
        <dbReference type="PIRSR" id="PIRSR000724-1"/>
    </source>
</evidence>
<organism evidence="17 18">
    <name type="scientific">Streptomyces collinus (strain DSM 40733 / Tue 365)</name>
    <dbReference type="NCBI Taxonomy" id="1214242"/>
    <lineage>
        <taxon>Bacteria</taxon>
        <taxon>Bacillati</taxon>
        <taxon>Actinomycetota</taxon>
        <taxon>Actinomycetes</taxon>
        <taxon>Kitasatosporales</taxon>
        <taxon>Streptomycetaceae</taxon>
        <taxon>Streptomyces</taxon>
    </lineage>
</organism>
<keyword evidence="11 13" id="KW-0067">ATP-binding</keyword>
<dbReference type="PROSITE" id="PS00111">
    <property type="entry name" value="PGLYCERATE_KINASE"/>
    <property type="match status" value="1"/>
</dbReference>
<dbReference type="InterPro" id="IPR001576">
    <property type="entry name" value="Phosphoglycerate_kinase"/>
</dbReference>
<comment type="similarity">
    <text evidence="3 13 16">Belongs to the phosphoglycerate kinase family.</text>
</comment>
<evidence type="ECO:0000256" key="10">
    <source>
        <dbReference type="ARBA" id="ARBA00022777"/>
    </source>
</evidence>
<comment type="pathway">
    <text evidence="2 13">Carbohydrate degradation; glycolysis; pyruvate from D-glyceraldehyde 3-phosphate: step 2/5.</text>
</comment>
<dbReference type="EC" id="2.7.2.3" evidence="5 13"/>
<evidence type="ECO:0000256" key="4">
    <source>
        <dbReference type="ARBA" id="ARBA00011245"/>
    </source>
</evidence>
<dbReference type="PRINTS" id="PR00477">
    <property type="entry name" value="PHGLYCKINASE"/>
</dbReference>
<dbReference type="Pfam" id="PF00162">
    <property type="entry name" value="PGK"/>
    <property type="match status" value="1"/>
</dbReference>
<reference evidence="17 18" key="2">
    <citation type="journal article" date="2013" name="J. Biotechnol.">
        <title>Complete genome sequence of the kirromycin producer Streptomyces collinus Tu 365 consisting of a linear chromosome and two linear plasmids.</title>
        <authorList>
            <person name="Ruckert C."/>
            <person name="Szczepanowski R."/>
            <person name="Albersmeier A."/>
            <person name="Goesmann A."/>
            <person name="Iftime D."/>
            <person name="Musiol E.M."/>
            <person name="Blin K."/>
            <person name="Wohlleben W."/>
            <person name="Puhler A."/>
            <person name="Kalinowski J."/>
            <person name="Weber T."/>
        </authorList>
    </citation>
    <scope>NUCLEOTIDE SEQUENCE [LARGE SCALE GENOMIC DNA]</scope>
    <source>
        <strain evidence="18">DSM 40733 / Tue 365</strain>
    </source>
</reference>
<dbReference type="UniPathway" id="UPA00109">
    <property type="reaction ID" value="UER00185"/>
</dbReference>
<evidence type="ECO:0000313" key="17">
    <source>
        <dbReference type="EMBL" id="AGS68849.1"/>
    </source>
</evidence>
<keyword evidence="10 13" id="KW-0418">Kinase</keyword>
<dbReference type="CDD" id="cd00318">
    <property type="entry name" value="Phosphoglycerate_kinase"/>
    <property type="match status" value="1"/>
</dbReference>
<dbReference type="Proteomes" id="UP000015423">
    <property type="component" value="Chromosome"/>
</dbReference>
<protein>
    <recommendedName>
        <fullName evidence="6 13">Phosphoglycerate kinase</fullName>
        <ecNumber evidence="5 13">2.7.2.3</ecNumber>
    </recommendedName>
</protein>
<feature type="binding site" evidence="13 15">
    <location>
        <position position="206"/>
    </location>
    <ligand>
        <name>ATP</name>
        <dbReference type="ChEBI" id="CHEBI:30616"/>
    </ligand>
</feature>
<feature type="binding site" evidence="13 15">
    <location>
        <position position="333"/>
    </location>
    <ligand>
        <name>ATP</name>
        <dbReference type="ChEBI" id="CHEBI:30616"/>
    </ligand>
</feature>
<feature type="binding site" evidence="14">
    <location>
        <position position="156"/>
    </location>
    <ligand>
        <name>(2R)-3-phosphoglycerate</name>
        <dbReference type="ChEBI" id="CHEBI:58272"/>
    </ligand>
</feature>
<name>S5V0Z8_STRC3</name>
<feature type="binding site" evidence="13 15">
    <location>
        <begin position="359"/>
        <end position="362"/>
    </location>
    <ligand>
        <name>ATP</name>
        <dbReference type="ChEBI" id="CHEBI:30616"/>
    </ligand>
</feature>
<evidence type="ECO:0000256" key="6">
    <source>
        <dbReference type="ARBA" id="ARBA00016471"/>
    </source>
</evidence>
<dbReference type="HAMAP" id="MF_00145">
    <property type="entry name" value="Phosphoglyc_kinase"/>
    <property type="match status" value="1"/>
</dbReference>
<dbReference type="PATRIC" id="fig|1214242.5.peg.2089"/>
<comment type="subunit">
    <text evidence="4 13">Monomer.</text>
</comment>
<keyword evidence="18" id="KW-1185">Reference proteome</keyword>
<dbReference type="GO" id="GO:0006094">
    <property type="term" value="P:gluconeogenesis"/>
    <property type="evidence" value="ECO:0007669"/>
    <property type="project" value="TreeGrafter"/>
</dbReference>
<feature type="binding site" evidence="13">
    <location>
        <position position="156"/>
    </location>
    <ligand>
        <name>substrate</name>
    </ligand>
</feature>
<dbReference type="InterPro" id="IPR015911">
    <property type="entry name" value="Phosphoglycerate_kinase_CS"/>
</dbReference>
<evidence type="ECO:0000256" key="2">
    <source>
        <dbReference type="ARBA" id="ARBA00004838"/>
    </source>
</evidence>
<dbReference type="FunFam" id="3.40.50.1260:FF:000031">
    <property type="entry name" value="Phosphoglycerate kinase 1"/>
    <property type="match status" value="1"/>
</dbReference>
<dbReference type="GO" id="GO:0004618">
    <property type="term" value="F:phosphoglycerate kinase activity"/>
    <property type="evidence" value="ECO:0007669"/>
    <property type="project" value="UniProtKB-UniRule"/>
</dbReference>
<evidence type="ECO:0000256" key="16">
    <source>
        <dbReference type="RuleBase" id="RU000532"/>
    </source>
</evidence>
<dbReference type="STRING" id="1214242.B446_10130"/>
<evidence type="ECO:0000313" key="18">
    <source>
        <dbReference type="Proteomes" id="UP000015423"/>
    </source>
</evidence>
<evidence type="ECO:0000256" key="1">
    <source>
        <dbReference type="ARBA" id="ARBA00000642"/>
    </source>
</evidence>
<dbReference type="GO" id="GO:0005524">
    <property type="term" value="F:ATP binding"/>
    <property type="evidence" value="ECO:0007669"/>
    <property type="project" value="UniProtKB-KW"/>
</dbReference>
<dbReference type="FunFam" id="3.40.50.1260:FF:000006">
    <property type="entry name" value="Phosphoglycerate kinase"/>
    <property type="match status" value="1"/>
</dbReference>
<evidence type="ECO:0000256" key="13">
    <source>
        <dbReference type="HAMAP-Rule" id="MF_00145"/>
    </source>
</evidence>